<dbReference type="CDD" id="cd00812">
    <property type="entry name" value="LeuRS_core"/>
    <property type="match status" value="1"/>
</dbReference>
<dbReference type="SUPFAM" id="SSF52374">
    <property type="entry name" value="Nucleotidylyl transferase"/>
    <property type="match status" value="1"/>
</dbReference>
<dbReference type="PRINTS" id="PR00985">
    <property type="entry name" value="TRNASYNTHLEU"/>
</dbReference>
<evidence type="ECO:0000256" key="5">
    <source>
        <dbReference type="ARBA" id="ARBA00022840"/>
    </source>
</evidence>
<dbReference type="GO" id="GO:0006429">
    <property type="term" value="P:leucyl-tRNA aminoacylation"/>
    <property type="evidence" value="ECO:0007669"/>
    <property type="project" value="UniProtKB-UniRule"/>
</dbReference>
<evidence type="ECO:0000259" key="12">
    <source>
        <dbReference type="Pfam" id="PF08264"/>
    </source>
</evidence>
<dbReference type="HAMAP" id="MF_00049_B">
    <property type="entry name" value="Leu_tRNA_synth_B"/>
    <property type="match status" value="1"/>
</dbReference>
<dbReference type="GO" id="GO:0002161">
    <property type="term" value="F:aminoacyl-tRNA deacylase activity"/>
    <property type="evidence" value="ECO:0007669"/>
    <property type="project" value="InterPro"/>
</dbReference>
<dbReference type="InterPro" id="IPR002300">
    <property type="entry name" value="aa-tRNA-synth_Ia"/>
</dbReference>
<comment type="caution">
    <text evidence="15">The sequence shown here is derived from an EMBL/GenBank/DDBJ whole genome shotgun (WGS) entry which is preliminary data.</text>
</comment>
<dbReference type="PANTHER" id="PTHR43740">
    <property type="entry name" value="LEUCYL-TRNA SYNTHETASE"/>
    <property type="match status" value="1"/>
</dbReference>
<dbReference type="InterPro" id="IPR015413">
    <property type="entry name" value="Methionyl/Leucyl_tRNA_Synth"/>
</dbReference>
<feature type="domain" description="Leucyl-tRNA synthetase editing" evidence="14">
    <location>
        <begin position="221"/>
        <end position="407"/>
    </location>
</feature>
<dbReference type="GO" id="GO:0004823">
    <property type="term" value="F:leucine-tRNA ligase activity"/>
    <property type="evidence" value="ECO:0007669"/>
    <property type="project" value="UniProtKB-UniRule"/>
</dbReference>
<accession>A0A2M6YQN2</accession>
<dbReference type="Pfam" id="PF09334">
    <property type="entry name" value="tRNA-synt_1g"/>
    <property type="match status" value="1"/>
</dbReference>
<protein>
    <recommendedName>
        <fullName evidence="9">Leucine--tRNA ligase</fullName>
        <ecNumber evidence="9">6.1.1.4</ecNumber>
    </recommendedName>
    <alternativeName>
        <fullName evidence="9">Leucyl-tRNA synthetase</fullName>
        <shortName evidence="9">LeuRS</shortName>
    </alternativeName>
</protein>
<dbReference type="CDD" id="cd07958">
    <property type="entry name" value="Anticodon_Ia_Leu_BEm"/>
    <property type="match status" value="1"/>
</dbReference>
<evidence type="ECO:0000256" key="3">
    <source>
        <dbReference type="ARBA" id="ARBA00022598"/>
    </source>
</evidence>
<evidence type="ECO:0000256" key="6">
    <source>
        <dbReference type="ARBA" id="ARBA00022917"/>
    </source>
</evidence>
<dbReference type="Gene3D" id="3.40.50.620">
    <property type="entry name" value="HUPs"/>
    <property type="match status" value="2"/>
</dbReference>
<comment type="similarity">
    <text evidence="1 9 10">Belongs to the class-I aminoacyl-tRNA synthetase family.</text>
</comment>
<proteinExistence type="inferred from homology"/>
<reference evidence="16" key="1">
    <citation type="submission" date="2017-09" db="EMBL/GenBank/DDBJ databases">
        <title>Depth-based differentiation of microbial function through sediment-hosted aquifers and enrichment of novel symbionts in the deep terrestrial subsurface.</title>
        <authorList>
            <person name="Probst A.J."/>
            <person name="Ladd B."/>
            <person name="Jarett J.K."/>
            <person name="Geller-Mcgrath D.E."/>
            <person name="Sieber C.M.K."/>
            <person name="Emerson J.B."/>
            <person name="Anantharaman K."/>
            <person name="Thomas B.C."/>
            <person name="Malmstrom R."/>
            <person name="Stieglmeier M."/>
            <person name="Klingl A."/>
            <person name="Woyke T."/>
            <person name="Ryan C.M."/>
            <person name="Banfield J.F."/>
        </authorList>
    </citation>
    <scope>NUCLEOTIDE SEQUENCE [LARGE SCALE GENOMIC DNA]</scope>
</reference>
<dbReference type="FunFam" id="3.40.50.620:FF:000003">
    <property type="entry name" value="Leucine--tRNA ligase"/>
    <property type="match status" value="1"/>
</dbReference>
<sequence>MKYYHPSEVEPKWQKKWEKAKLFQAVDFDKKRKKQYLLVEFPYPSGEGLHLGHAFTFSLMDVLARQKRMLGFNVLYPMGWDAFGLPTENYALKTGIHPAEVTKKNTARFREQMKKMALAYDWEREVNTSDPQYYKWTQWIFLQLFKHNLAYKAEVPVGWCPACRIVLANEEIIDGHCERCGAEAERKEQSQWLLRITKYAERLVDDLDLVDYPESVKAAQRNWIGRSEGVAIKFGEIEVFTTRVDTIFGVTAVVIAPEHPLVGEILKRHLRGGRMDSSEVEKIRKYVEQAKKKSELERTELAKEKTGVFTGLYCLNPVNNEKVPIWVGDYVVATYGGGAVMVVPAHDYRDYDFGRRGRLEIRPVVKPQKGSWDFEKEAYVEEGILINSGPFNGLKSQEAIKKITEWLVKKKLGQKTVAYKLRDWVFSRQHYWGEPIPIIHCAKCGMVPVPEKDLPVELPYVQKYKPTTTGESPLANIKNWVEVACPECGGAARRETDTMPNWAGSNWYYLRYLDPKNKKELASRKKIDYWLPVDLYLGGAEHTTLHLLYSRFWHKFLNDIGVAPGKEPYYSRRQHGMILAEDGEKMSKSRGNTINPDEIIKKFGADTLRLYLLFMGPYEQTMPWSARGLEGCWRFLNRVWRLTKENVKKQKTPTDLLIKLHQTIKKVSSDLEEMKFNTAIAAMMEFINDWTSGFLHPQEAELFVKILAPFAPHLAEELWCEVLGQKFSVHQQPWPKYDDKLVKEEMMTIIIQVNGKMRGEIKVPSAKGQEQGEAEKIARQEPNVKKYLEGKKIKKVIFVPGRIINFVI</sequence>
<evidence type="ECO:0000256" key="7">
    <source>
        <dbReference type="ARBA" id="ARBA00023146"/>
    </source>
</evidence>
<feature type="short sequence motif" description="'KMSKS' region" evidence="9">
    <location>
        <begin position="585"/>
        <end position="589"/>
    </location>
</feature>
<keyword evidence="6 9" id="KW-0648">Protein biosynthesis</keyword>
<dbReference type="SUPFAM" id="SSF47323">
    <property type="entry name" value="Anticodon-binding domain of a subclass of class I aminoacyl-tRNA synthetases"/>
    <property type="match status" value="1"/>
</dbReference>
<evidence type="ECO:0000256" key="9">
    <source>
        <dbReference type="HAMAP-Rule" id="MF_00049"/>
    </source>
</evidence>
<evidence type="ECO:0000313" key="15">
    <source>
        <dbReference type="EMBL" id="PIU33413.1"/>
    </source>
</evidence>
<dbReference type="InterPro" id="IPR013155">
    <property type="entry name" value="M/V/L/I-tRNA-synth_anticd-bd"/>
</dbReference>
<dbReference type="GO" id="GO:0005829">
    <property type="term" value="C:cytosol"/>
    <property type="evidence" value="ECO:0007669"/>
    <property type="project" value="TreeGrafter"/>
</dbReference>
<organism evidence="15 16">
    <name type="scientific">Candidatus Shapirobacteria bacterium CG07_land_8_20_14_0_80_39_12</name>
    <dbReference type="NCBI Taxonomy" id="1974480"/>
    <lineage>
        <taxon>Bacteria</taxon>
        <taxon>Candidatus Shapironibacteriota</taxon>
    </lineage>
</organism>
<feature type="domain" description="Aminoacyl-tRNA synthetase class Ia" evidence="11">
    <location>
        <begin position="417"/>
        <end position="623"/>
    </location>
</feature>
<comment type="subcellular location">
    <subcellularLocation>
        <location evidence="9">Cytoplasm</location>
    </subcellularLocation>
</comment>
<comment type="caution">
    <text evidence="9">Lacks conserved residue(s) required for the propagation of feature annotation.</text>
</comment>
<dbReference type="InterPro" id="IPR009080">
    <property type="entry name" value="tRNAsynth_Ia_anticodon-bd"/>
</dbReference>
<dbReference type="EMBL" id="PEXA01000006">
    <property type="protein sequence ID" value="PIU33413.1"/>
    <property type="molecule type" value="Genomic_DNA"/>
</dbReference>
<name>A0A2M6YQN2_9BACT</name>
<comment type="catalytic activity">
    <reaction evidence="8 9">
        <text>tRNA(Leu) + L-leucine + ATP = L-leucyl-tRNA(Leu) + AMP + diphosphate</text>
        <dbReference type="Rhea" id="RHEA:11688"/>
        <dbReference type="Rhea" id="RHEA-COMP:9613"/>
        <dbReference type="Rhea" id="RHEA-COMP:9622"/>
        <dbReference type="ChEBI" id="CHEBI:30616"/>
        <dbReference type="ChEBI" id="CHEBI:33019"/>
        <dbReference type="ChEBI" id="CHEBI:57427"/>
        <dbReference type="ChEBI" id="CHEBI:78442"/>
        <dbReference type="ChEBI" id="CHEBI:78494"/>
        <dbReference type="ChEBI" id="CHEBI:456215"/>
        <dbReference type="EC" id="6.1.1.4"/>
    </reaction>
</comment>
<evidence type="ECO:0000259" key="11">
    <source>
        <dbReference type="Pfam" id="PF00133"/>
    </source>
</evidence>
<evidence type="ECO:0000256" key="10">
    <source>
        <dbReference type="RuleBase" id="RU363035"/>
    </source>
</evidence>
<dbReference type="Pfam" id="PF00133">
    <property type="entry name" value="tRNA-synt_1"/>
    <property type="match status" value="1"/>
</dbReference>
<dbReference type="InterPro" id="IPR002302">
    <property type="entry name" value="Leu-tRNA-ligase"/>
</dbReference>
<dbReference type="Gene3D" id="3.10.20.590">
    <property type="match status" value="1"/>
</dbReference>
<keyword evidence="4 9" id="KW-0547">Nucleotide-binding</keyword>
<evidence type="ECO:0000256" key="2">
    <source>
        <dbReference type="ARBA" id="ARBA00022490"/>
    </source>
</evidence>
<dbReference type="InterPro" id="IPR009008">
    <property type="entry name" value="Val/Leu/Ile-tRNA-synth_edit"/>
</dbReference>
<dbReference type="Proteomes" id="UP000229559">
    <property type="component" value="Unassembled WGS sequence"/>
</dbReference>
<dbReference type="SUPFAM" id="SSF50677">
    <property type="entry name" value="ValRS/IleRS/LeuRS editing domain"/>
    <property type="match status" value="1"/>
</dbReference>
<feature type="binding site" evidence="9">
    <location>
        <position position="588"/>
    </location>
    <ligand>
        <name>ATP</name>
        <dbReference type="ChEBI" id="CHEBI:30616"/>
    </ligand>
</feature>
<evidence type="ECO:0000313" key="16">
    <source>
        <dbReference type="Proteomes" id="UP000229559"/>
    </source>
</evidence>
<feature type="domain" description="Methionyl/Leucyl tRNA synthetase" evidence="13">
    <location>
        <begin position="41"/>
        <end position="190"/>
    </location>
</feature>
<evidence type="ECO:0000259" key="14">
    <source>
        <dbReference type="Pfam" id="PF13603"/>
    </source>
</evidence>
<dbReference type="Pfam" id="PF08264">
    <property type="entry name" value="Anticodon_1"/>
    <property type="match status" value="1"/>
</dbReference>
<dbReference type="FunFam" id="3.40.50.620:FF:000056">
    <property type="entry name" value="Leucine--tRNA ligase"/>
    <property type="match status" value="1"/>
</dbReference>
<dbReference type="Gene3D" id="1.10.730.10">
    <property type="entry name" value="Isoleucyl-tRNA Synthetase, Domain 1"/>
    <property type="match status" value="1"/>
</dbReference>
<gene>
    <name evidence="9" type="primary">leuS</name>
    <name evidence="15" type="ORF">COT04_00175</name>
</gene>
<dbReference type="InterPro" id="IPR025709">
    <property type="entry name" value="Leu_tRNA-synth_edit"/>
</dbReference>
<dbReference type="FunFam" id="1.10.730.10:FF:000011">
    <property type="entry name" value="Leucine--tRNA ligase chloroplastic/mitochondrial"/>
    <property type="match status" value="1"/>
</dbReference>
<dbReference type="AlphaFoldDB" id="A0A2M6YQN2"/>
<keyword evidence="5 9" id="KW-0067">ATP-binding</keyword>
<keyword evidence="3 9" id="KW-0436">Ligase</keyword>
<evidence type="ECO:0000256" key="1">
    <source>
        <dbReference type="ARBA" id="ARBA00005594"/>
    </source>
</evidence>
<dbReference type="InterPro" id="IPR014729">
    <property type="entry name" value="Rossmann-like_a/b/a_fold"/>
</dbReference>
<dbReference type="GO" id="GO:0005524">
    <property type="term" value="F:ATP binding"/>
    <property type="evidence" value="ECO:0007669"/>
    <property type="project" value="UniProtKB-UniRule"/>
</dbReference>
<dbReference type="PROSITE" id="PS00178">
    <property type="entry name" value="AA_TRNA_LIGASE_I"/>
    <property type="match status" value="1"/>
</dbReference>
<dbReference type="NCBIfam" id="TIGR00396">
    <property type="entry name" value="leuS_bact"/>
    <property type="match status" value="1"/>
</dbReference>
<keyword evidence="2 9" id="KW-0963">Cytoplasm</keyword>
<dbReference type="PANTHER" id="PTHR43740:SF2">
    <property type="entry name" value="LEUCINE--TRNA LIGASE, MITOCHONDRIAL"/>
    <property type="match status" value="1"/>
</dbReference>
<keyword evidence="7 9" id="KW-0030">Aminoacyl-tRNA synthetase</keyword>
<evidence type="ECO:0000256" key="4">
    <source>
        <dbReference type="ARBA" id="ARBA00022741"/>
    </source>
</evidence>
<evidence type="ECO:0000259" key="13">
    <source>
        <dbReference type="Pfam" id="PF09334"/>
    </source>
</evidence>
<dbReference type="Pfam" id="PF13603">
    <property type="entry name" value="tRNA-synt_1_2"/>
    <property type="match status" value="1"/>
</dbReference>
<evidence type="ECO:0000256" key="8">
    <source>
        <dbReference type="ARBA" id="ARBA00047469"/>
    </source>
</evidence>
<feature type="domain" description="Methionyl/Valyl/Leucyl/Isoleucyl-tRNA synthetase anticodon-binding" evidence="12">
    <location>
        <begin position="656"/>
        <end position="767"/>
    </location>
</feature>
<dbReference type="InterPro" id="IPR001412">
    <property type="entry name" value="aa-tRNA-synth_I_CS"/>
</dbReference>
<dbReference type="EC" id="6.1.1.4" evidence="9"/>